<organism evidence="2 3">
    <name type="scientific">Niabella drilacis (strain DSM 25811 / CCM 8410 / CCUG 62505 / LMG 26954 / E90)</name>
    <dbReference type="NCBI Taxonomy" id="1285928"/>
    <lineage>
        <taxon>Bacteria</taxon>
        <taxon>Pseudomonadati</taxon>
        <taxon>Bacteroidota</taxon>
        <taxon>Chitinophagia</taxon>
        <taxon>Chitinophagales</taxon>
        <taxon>Chitinophagaceae</taxon>
        <taxon>Niabella</taxon>
    </lineage>
</organism>
<evidence type="ECO:0000256" key="1">
    <source>
        <dbReference type="SAM" id="Phobius"/>
    </source>
</evidence>
<dbReference type="RefSeq" id="WP_176954441.1">
    <property type="nucleotide sequence ID" value="NZ_FMZO01000008.1"/>
</dbReference>
<evidence type="ECO:0000313" key="2">
    <source>
        <dbReference type="EMBL" id="SDD37087.1"/>
    </source>
</evidence>
<accession>A0A1G6U915</accession>
<keyword evidence="1" id="KW-0472">Membrane</keyword>
<proteinExistence type="predicted"/>
<reference evidence="3" key="1">
    <citation type="submission" date="2016-10" db="EMBL/GenBank/DDBJ databases">
        <authorList>
            <person name="Varghese N."/>
            <person name="Submissions S."/>
        </authorList>
    </citation>
    <scope>NUCLEOTIDE SEQUENCE [LARGE SCALE GENOMIC DNA]</scope>
    <source>
        <strain evidence="3">DSM 25811 / CCM 8410 / LMG 26954 / E90</strain>
    </source>
</reference>
<feature type="transmembrane region" description="Helical" evidence="1">
    <location>
        <begin position="36"/>
        <end position="53"/>
    </location>
</feature>
<evidence type="ECO:0000313" key="3">
    <source>
        <dbReference type="Proteomes" id="UP000198757"/>
    </source>
</evidence>
<keyword evidence="3" id="KW-1185">Reference proteome</keyword>
<sequence>MTEILEYPYIATLYLAVITGIIVFSRITSPPVRRVFILVVYTTVLETSVIFFREKFSTDTNVLPQYNFFMLIEFLFYAWFFKGVINIGAIKKSIDVFLLLFPVLWYIFVFGFFNISQWNSYTFLLGGSCMVFFGLTYYYQLFKWLPPNYSIARSSEFWITTGIMIFYTTGVPYMGMYNFLSSNFEWLAQSLKPVLQVTNIIMYSLFAYAFICQVKMTNTTRSSL</sequence>
<feature type="transmembrane region" description="Helical" evidence="1">
    <location>
        <begin position="121"/>
        <end position="145"/>
    </location>
</feature>
<name>A0A1G6U915_NIADE</name>
<dbReference type="EMBL" id="FMZO01000008">
    <property type="protein sequence ID" value="SDD37087.1"/>
    <property type="molecule type" value="Genomic_DNA"/>
</dbReference>
<feature type="transmembrane region" description="Helical" evidence="1">
    <location>
        <begin position="157"/>
        <end position="174"/>
    </location>
</feature>
<feature type="transmembrane region" description="Helical" evidence="1">
    <location>
        <begin position="96"/>
        <end position="115"/>
    </location>
</feature>
<dbReference type="STRING" id="1285928.SAMN04487894_108168"/>
<feature type="transmembrane region" description="Helical" evidence="1">
    <location>
        <begin position="65"/>
        <end position="84"/>
    </location>
</feature>
<feature type="transmembrane region" description="Helical" evidence="1">
    <location>
        <begin position="194"/>
        <end position="211"/>
    </location>
</feature>
<gene>
    <name evidence="2" type="ORF">SAMN04487894_108168</name>
</gene>
<dbReference type="Proteomes" id="UP000198757">
    <property type="component" value="Unassembled WGS sequence"/>
</dbReference>
<keyword evidence="1" id="KW-1133">Transmembrane helix</keyword>
<keyword evidence="1" id="KW-0812">Transmembrane</keyword>
<feature type="transmembrane region" description="Helical" evidence="1">
    <location>
        <begin position="6"/>
        <end position="24"/>
    </location>
</feature>
<protein>
    <submittedName>
        <fullName evidence="2">Uncharacterized protein</fullName>
    </submittedName>
</protein>
<dbReference type="AlphaFoldDB" id="A0A1G6U915"/>